<dbReference type="AlphaFoldDB" id="A0A0P7B8Z8"/>
<feature type="compositionally biased region" description="Low complexity" evidence="1">
    <location>
        <begin position="320"/>
        <end position="330"/>
    </location>
</feature>
<evidence type="ECO:0000313" key="2">
    <source>
        <dbReference type="EMBL" id="KPM37077.1"/>
    </source>
</evidence>
<dbReference type="EMBL" id="LKCW01000178">
    <property type="protein sequence ID" value="KPM37077.1"/>
    <property type="molecule type" value="Genomic_DNA"/>
</dbReference>
<accession>A0A0P7B8Z8</accession>
<feature type="compositionally biased region" description="Low complexity" evidence="1">
    <location>
        <begin position="271"/>
        <end position="286"/>
    </location>
</feature>
<dbReference type="STRING" id="78410.A0A0P7B8Z8"/>
<feature type="region of interest" description="Disordered" evidence="1">
    <location>
        <begin position="1"/>
        <end position="463"/>
    </location>
</feature>
<feature type="compositionally biased region" description="Basic and acidic residues" evidence="1">
    <location>
        <begin position="247"/>
        <end position="257"/>
    </location>
</feature>
<feature type="compositionally biased region" description="Basic and acidic residues" evidence="1">
    <location>
        <begin position="39"/>
        <end position="49"/>
    </location>
</feature>
<sequence length="463" mass="46640">MSSIVNKVKEALSSDKTTHEQPEGTHGTHNTRAANAADPRIDSDRDHRAAHNTTTGGIGNTHTTPGHTTHTTGTHVGAGNNYSSTPGTNLGQTSHSQAYDNTDGPATKTDGPHKSNLLNKADPRVDSDRDHSKNLGANPHGTSGTGAYDVNQTTRGGEFGSNTTHTGGLGNTHATHGNTTHTGGLGTSAHTHGTSAHTGGVGHSTGGVGHSTGGIGGIGSNTAGHSSGLPEGTAGHHNSRVANAADPRIDSDLDGSNRHQGTHTGAGGFGSSTTHGTSAHTGALGSNTGGLGHNTTTHNTHGTSGNTAGLGSSTGGVGHGTTTHETSGLGHNTGGLGHNTTTHNTHGNTAHTGGLGSSTTAAGGHTSGPAPNTTGPHKSDMLNKLDPRVDSNLDGSKTYGGDKTFQQSNESSAYTHKDPTDAAQVPPSVMQQHIGAPTVAHDKHDHEHARRHSVSHQEQHRGL</sequence>
<keyword evidence="3" id="KW-1185">Reference proteome</keyword>
<feature type="compositionally biased region" description="Basic and acidic residues" evidence="1">
    <location>
        <begin position="121"/>
        <end position="133"/>
    </location>
</feature>
<feature type="compositionally biased region" description="Low complexity" evidence="1">
    <location>
        <begin position="338"/>
        <end position="368"/>
    </location>
</feature>
<evidence type="ECO:0000256" key="1">
    <source>
        <dbReference type="SAM" id="MobiDB-lite"/>
    </source>
</evidence>
<dbReference type="PANTHER" id="PTHR39606:SF1">
    <property type="entry name" value="CELL SURFACE PROTEIN"/>
    <property type="match status" value="1"/>
</dbReference>
<feature type="compositionally biased region" description="Low complexity" evidence="1">
    <location>
        <begin position="51"/>
        <end position="81"/>
    </location>
</feature>
<evidence type="ECO:0008006" key="4">
    <source>
        <dbReference type="Google" id="ProtNLM"/>
    </source>
</evidence>
<feature type="compositionally biased region" description="Basic and acidic residues" evidence="1">
    <location>
        <begin position="7"/>
        <end position="23"/>
    </location>
</feature>
<dbReference type="Proteomes" id="UP000050424">
    <property type="component" value="Unassembled WGS sequence"/>
</dbReference>
<feature type="compositionally biased region" description="Gly residues" evidence="1">
    <location>
        <begin position="199"/>
        <end position="219"/>
    </location>
</feature>
<name>A0A0P7B8Z8_9HYPO</name>
<evidence type="ECO:0000313" key="3">
    <source>
        <dbReference type="Proteomes" id="UP000050424"/>
    </source>
</evidence>
<feature type="compositionally biased region" description="Low complexity" evidence="1">
    <location>
        <begin position="162"/>
        <end position="198"/>
    </location>
</feature>
<feature type="compositionally biased region" description="Basic and acidic residues" evidence="1">
    <location>
        <begin position="377"/>
        <end position="391"/>
    </location>
</feature>
<organism evidence="2 3">
    <name type="scientific">Neonectria ditissima</name>
    <dbReference type="NCBI Taxonomy" id="78410"/>
    <lineage>
        <taxon>Eukaryota</taxon>
        <taxon>Fungi</taxon>
        <taxon>Dikarya</taxon>
        <taxon>Ascomycota</taxon>
        <taxon>Pezizomycotina</taxon>
        <taxon>Sordariomycetes</taxon>
        <taxon>Hypocreomycetidae</taxon>
        <taxon>Hypocreales</taxon>
        <taxon>Nectriaceae</taxon>
        <taxon>Neonectria</taxon>
    </lineage>
</organism>
<feature type="compositionally biased region" description="Polar residues" evidence="1">
    <location>
        <begin position="82"/>
        <end position="100"/>
    </location>
</feature>
<dbReference type="PANTHER" id="PTHR39606">
    <property type="entry name" value="SURFACE PROTEIN, PUTATIVE-RELATED"/>
    <property type="match status" value="1"/>
</dbReference>
<dbReference type="OrthoDB" id="2590867at2759"/>
<proteinExistence type="predicted"/>
<gene>
    <name evidence="2" type="ORF">AK830_g9505</name>
</gene>
<feature type="compositionally biased region" description="Low complexity" evidence="1">
    <location>
        <begin position="293"/>
        <end position="311"/>
    </location>
</feature>
<reference evidence="2 3" key="1">
    <citation type="submission" date="2015-09" db="EMBL/GenBank/DDBJ databases">
        <title>Draft genome of a European isolate of the apple canker pathogen Neonectria ditissima.</title>
        <authorList>
            <person name="Gomez-Cortecero A."/>
            <person name="Harrison R.J."/>
            <person name="Armitage A.D."/>
        </authorList>
    </citation>
    <scope>NUCLEOTIDE SEQUENCE [LARGE SCALE GENOMIC DNA]</scope>
    <source>
        <strain evidence="2 3">R09/05</strain>
    </source>
</reference>
<feature type="compositionally biased region" description="Polar residues" evidence="1">
    <location>
        <begin position="404"/>
        <end position="414"/>
    </location>
</feature>
<comment type="caution">
    <text evidence="2">The sequence shown here is derived from an EMBL/GenBank/DDBJ whole genome shotgun (WGS) entry which is preliminary data.</text>
</comment>
<protein>
    <recommendedName>
        <fullName evidence="4">Cell surface protein</fullName>
    </recommendedName>
</protein>